<dbReference type="HOGENOM" id="CLU_1078202_0_0_1"/>
<name>A0A061H4Z3_9BASI</name>
<protein>
    <submittedName>
        <fullName evidence="2">Uncharacterized protein</fullName>
    </submittedName>
</protein>
<evidence type="ECO:0000256" key="1">
    <source>
        <dbReference type="SAM" id="MobiDB-lite"/>
    </source>
</evidence>
<reference evidence="2 3" key="1">
    <citation type="journal article" date="2013" name="Plant Cell">
        <title>The transition from a phytopathogenic smut ancestor to an anamorphic biocontrol agent deciphered by comparative whole-genome analysis.</title>
        <authorList>
            <person name="Lefebvre F."/>
            <person name="Joly D.L."/>
            <person name="Labbe C."/>
            <person name="Teichmann B."/>
            <person name="Linning R."/>
            <person name="Belzile F."/>
            <person name="Bakkeren G."/>
            <person name="Belanger R.R."/>
        </authorList>
    </citation>
    <scope>NUCLEOTIDE SEQUENCE [LARGE SCALE GENOMIC DNA]</scope>
    <source>
        <strain evidence="2 3">PF-1</strain>
    </source>
</reference>
<dbReference type="Proteomes" id="UP000053664">
    <property type="component" value="Unassembled WGS sequence"/>
</dbReference>
<feature type="region of interest" description="Disordered" evidence="1">
    <location>
        <begin position="239"/>
        <end position="258"/>
    </location>
</feature>
<organism evidence="2 3">
    <name type="scientific">Pseudozyma flocculosa PF-1</name>
    <dbReference type="NCBI Taxonomy" id="1277687"/>
    <lineage>
        <taxon>Eukaryota</taxon>
        <taxon>Fungi</taxon>
        <taxon>Dikarya</taxon>
        <taxon>Basidiomycota</taxon>
        <taxon>Ustilaginomycotina</taxon>
        <taxon>Ustilaginomycetes</taxon>
        <taxon>Ustilaginales</taxon>
        <taxon>Ustilaginaceae</taxon>
        <taxon>Pseudozyma</taxon>
    </lineage>
</organism>
<proteinExistence type="predicted"/>
<sequence>MGGPYVTYEHGRICIMEQGVLRPGTDFAVELRPDDLDHVDVAVRYPDGTTSAVTVLADAVIEHPACVSSGTLRWSPSRSVTAALASRDRNATVLSLGLPLEICRVFQFKAMMAGRIQLRYEDPEDSAYSWHAIEVEDDMVFTYVDPDSSVHSRTHLPAFLDEVGSSLKCDVGVTLRLERMADEGDLVSFRPVHGLCNVHVHGLSDVSTPRHIFQLDGVASHLRPDPDLLDRVNKSRRGDVAVDAGISPRQQHLDRPQQ</sequence>
<gene>
    <name evidence="2" type="ORF">PFL1_05304</name>
</gene>
<evidence type="ECO:0000313" key="3">
    <source>
        <dbReference type="Proteomes" id="UP000053664"/>
    </source>
</evidence>
<evidence type="ECO:0000313" key="2">
    <source>
        <dbReference type="EMBL" id="EPQ27020.1"/>
    </source>
</evidence>
<dbReference type="RefSeq" id="XP_007881028.1">
    <property type="nucleotide sequence ID" value="XM_007882837.1"/>
</dbReference>
<accession>A0A061H4Z3</accession>
<dbReference type="EMBL" id="KE361641">
    <property type="protein sequence ID" value="EPQ27020.1"/>
    <property type="molecule type" value="Genomic_DNA"/>
</dbReference>
<dbReference type="KEGG" id="pfp:PFL1_05304"/>
<dbReference type="AlphaFoldDB" id="A0A061H4Z3"/>
<dbReference type="GeneID" id="19319398"/>